<keyword evidence="2" id="KW-1185">Reference proteome</keyword>
<proteinExistence type="predicted"/>
<dbReference type="Gene3D" id="1.20.1440.160">
    <property type="entry name" value="Tumor necrosis factor alpha-induced protein 8-like"/>
    <property type="match status" value="1"/>
</dbReference>
<organism evidence="1 2">
    <name type="scientific">Danaus plexippus plexippus</name>
    <dbReference type="NCBI Taxonomy" id="278856"/>
    <lineage>
        <taxon>Eukaryota</taxon>
        <taxon>Metazoa</taxon>
        <taxon>Ecdysozoa</taxon>
        <taxon>Arthropoda</taxon>
        <taxon>Hexapoda</taxon>
        <taxon>Insecta</taxon>
        <taxon>Pterygota</taxon>
        <taxon>Neoptera</taxon>
        <taxon>Endopterygota</taxon>
        <taxon>Lepidoptera</taxon>
        <taxon>Glossata</taxon>
        <taxon>Ditrysia</taxon>
        <taxon>Papilionoidea</taxon>
        <taxon>Nymphalidae</taxon>
        <taxon>Danainae</taxon>
        <taxon>Danaini</taxon>
        <taxon>Danaina</taxon>
        <taxon>Danaus</taxon>
        <taxon>Danaus</taxon>
    </lineage>
</organism>
<dbReference type="AlphaFoldDB" id="A0A212ENR3"/>
<dbReference type="Pfam" id="PF05527">
    <property type="entry name" value="TNFAIP8"/>
    <property type="match status" value="1"/>
</dbReference>
<name>A0A212ENR3_DANPL</name>
<dbReference type="Proteomes" id="UP000007151">
    <property type="component" value="Unassembled WGS sequence"/>
</dbReference>
<evidence type="ECO:0000313" key="1">
    <source>
        <dbReference type="EMBL" id="OWR43119.1"/>
    </source>
</evidence>
<sequence>MEGGAWCARDISLRAQKKFLSKVGGAASARALVLDEHAAKLLDQ</sequence>
<dbReference type="InterPro" id="IPR008477">
    <property type="entry name" value="TNFAIP8-like"/>
</dbReference>
<dbReference type="GO" id="GO:0042981">
    <property type="term" value="P:regulation of apoptotic process"/>
    <property type="evidence" value="ECO:0007669"/>
    <property type="project" value="InterPro"/>
</dbReference>
<dbReference type="InterPro" id="IPR038355">
    <property type="entry name" value="TNFAIP8_sf"/>
</dbReference>
<protein>
    <submittedName>
        <fullName evidence="1">Tumor necrosis factor induced protein</fullName>
    </submittedName>
</protein>
<gene>
    <name evidence="1" type="ORF">KGM_205393A</name>
</gene>
<accession>A0A212ENR3</accession>
<dbReference type="EMBL" id="AGBW02013619">
    <property type="protein sequence ID" value="OWR43119.1"/>
    <property type="molecule type" value="Genomic_DNA"/>
</dbReference>
<feature type="non-terminal residue" evidence="1">
    <location>
        <position position="44"/>
    </location>
</feature>
<evidence type="ECO:0000313" key="2">
    <source>
        <dbReference type="Proteomes" id="UP000007151"/>
    </source>
</evidence>
<dbReference type="InParanoid" id="A0A212ENR3"/>
<reference evidence="1 2" key="1">
    <citation type="journal article" date="2011" name="Cell">
        <title>The monarch butterfly genome yields insights into long-distance migration.</title>
        <authorList>
            <person name="Zhan S."/>
            <person name="Merlin C."/>
            <person name="Boore J.L."/>
            <person name="Reppert S.M."/>
        </authorList>
    </citation>
    <scope>NUCLEOTIDE SEQUENCE [LARGE SCALE GENOMIC DNA]</scope>
    <source>
        <strain evidence="1">F-2</strain>
    </source>
</reference>
<comment type="caution">
    <text evidence="1">The sequence shown here is derived from an EMBL/GenBank/DDBJ whole genome shotgun (WGS) entry which is preliminary data.</text>
</comment>
<dbReference type="KEGG" id="dpl:KGM_205393A"/>